<gene>
    <name evidence="8" type="ORF">SERLADRAFT_457389</name>
</gene>
<dbReference type="Gene3D" id="2.160.10.10">
    <property type="entry name" value="Hexapeptide repeat proteins"/>
    <property type="match status" value="1"/>
</dbReference>
<comment type="function">
    <text evidence="6">Part of the dynactin complex that activates the molecular motor dynein for ultra-processive transport along microtubules.</text>
</comment>
<keyword evidence="5" id="KW-0206">Cytoskeleton</keyword>
<dbReference type="RefSeq" id="XP_007313771.1">
    <property type="nucleotide sequence ID" value="XM_007313709.1"/>
</dbReference>
<dbReference type="GO" id="GO:0005869">
    <property type="term" value="C:dynactin complex"/>
    <property type="evidence" value="ECO:0007669"/>
    <property type="project" value="InterPro"/>
</dbReference>
<keyword evidence="7" id="KW-1133">Transmembrane helix</keyword>
<evidence type="ECO:0000256" key="7">
    <source>
        <dbReference type="SAM" id="Phobius"/>
    </source>
</evidence>
<dbReference type="OrthoDB" id="2355at2759"/>
<organism>
    <name type="scientific">Serpula lacrymans var. lacrymans (strain S7.9)</name>
    <name type="common">Dry rot fungus</name>
    <dbReference type="NCBI Taxonomy" id="578457"/>
    <lineage>
        <taxon>Eukaryota</taxon>
        <taxon>Fungi</taxon>
        <taxon>Dikarya</taxon>
        <taxon>Basidiomycota</taxon>
        <taxon>Agaricomycotina</taxon>
        <taxon>Agaricomycetes</taxon>
        <taxon>Agaricomycetidae</taxon>
        <taxon>Boletales</taxon>
        <taxon>Coniophorineae</taxon>
        <taxon>Serpulaceae</taxon>
        <taxon>Serpula</taxon>
    </lineage>
</organism>
<protein>
    <recommendedName>
        <fullName evidence="3">Dynactin subunit 6</fullName>
    </recommendedName>
</protein>
<dbReference type="PANTHER" id="PTHR13072:SF0">
    <property type="entry name" value="DYNACTIN SUBUNIT 6"/>
    <property type="match status" value="1"/>
</dbReference>
<dbReference type="GO" id="GO:0070840">
    <property type="term" value="F:dynein complex binding"/>
    <property type="evidence" value="ECO:0007669"/>
    <property type="project" value="TreeGrafter"/>
</dbReference>
<evidence type="ECO:0000256" key="5">
    <source>
        <dbReference type="ARBA" id="ARBA00023212"/>
    </source>
</evidence>
<evidence type="ECO:0000256" key="6">
    <source>
        <dbReference type="ARBA" id="ARBA00034687"/>
    </source>
</evidence>
<dbReference type="GO" id="GO:0007052">
    <property type="term" value="P:mitotic spindle organization"/>
    <property type="evidence" value="ECO:0007669"/>
    <property type="project" value="TreeGrafter"/>
</dbReference>
<feature type="transmembrane region" description="Helical" evidence="7">
    <location>
        <begin position="40"/>
        <end position="62"/>
    </location>
</feature>
<evidence type="ECO:0000256" key="3">
    <source>
        <dbReference type="ARBA" id="ARBA00016573"/>
    </source>
</evidence>
<dbReference type="SUPFAM" id="SSF51161">
    <property type="entry name" value="Trimeric LpxA-like enzymes"/>
    <property type="match status" value="1"/>
</dbReference>
<dbReference type="GeneID" id="18817520"/>
<dbReference type="InterPro" id="IPR011004">
    <property type="entry name" value="Trimer_LpxA-like_sf"/>
</dbReference>
<keyword evidence="7" id="KW-0472">Membrane</keyword>
<accession>F8NII1</accession>
<dbReference type="HOGENOM" id="CLU_085418_0_0_1"/>
<comment type="similarity">
    <text evidence="2">Belongs to the dynactin subunits 5/6 family. Dynactin subunit 6 subfamily.</text>
</comment>
<name>F8NII1_SERL9</name>
<comment type="subcellular location">
    <subcellularLocation>
        <location evidence="1">Cytoplasm</location>
        <location evidence="1">Cytoskeleton</location>
    </subcellularLocation>
</comment>
<evidence type="ECO:0000256" key="1">
    <source>
        <dbReference type="ARBA" id="ARBA00004245"/>
    </source>
</evidence>
<dbReference type="CDD" id="cd04646">
    <property type="entry name" value="LbH_Dynactin_6"/>
    <property type="match status" value="1"/>
</dbReference>
<keyword evidence="4" id="KW-0963">Cytoplasm</keyword>
<dbReference type="KEGG" id="sla:SERLADRAFT_457389"/>
<keyword evidence="7" id="KW-0812">Transmembrane</keyword>
<proteinExistence type="inferred from homology"/>
<evidence type="ECO:0000256" key="2">
    <source>
        <dbReference type="ARBA" id="ARBA00007719"/>
    </source>
</evidence>
<evidence type="ECO:0000256" key="4">
    <source>
        <dbReference type="ARBA" id="ARBA00022490"/>
    </source>
</evidence>
<reference evidence="8" key="1">
    <citation type="submission" date="2011-04" db="EMBL/GenBank/DDBJ databases">
        <title>Evolution of plant cell wall degrading machinery underlies the functional diversity of forest fungi.</title>
        <authorList>
            <consortium name="US DOE Joint Genome Institute (JGI-PGF)"/>
            <person name="Eastwood D.C."/>
            <person name="Floudas D."/>
            <person name="Binder M."/>
            <person name="Majcherczyk A."/>
            <person name="Schneider P."/>
            <person name="Aerts A."/>
            <person name="Asiegbu F.O."/>
            <person name="Baker S.E."/>
            <person name="Barry K."/>
            <person name="Bendiksby M."/>
            <person name="Blumentritt M."/>
            <person name="Coutinho P.M."/>
            <person name="Cullen D."/>
            <person name="Cullen D."/>
            <person name="Gathman A."/>
            <person name="Goodell B."/>
            <person name="Henrissat B."/>
            <person name="Ihrmark K."/>
            <person name="Kauserud H."/>
            <person name="Kohler A."/>
            <person name="LaButti K."/>
            <person name="Lapidus A."/>
            <person name="Lavin J.L."/>
            <person name="Lee Y.-H."/>
            <person name="Lindquist E."/>
            <person name="Lilly W."/>
            <person name="Lucas S."/>
            <person name="Morin E."/>
            <person name="Murat C."/>
            <person name="Oguiza J.A."/>
            <person name="Park J."/>
            <person name="Pisabarro A.G."/>
            <person name="Riley R."/>
            <person name="Rosling A."/>
            <person name="Salamov A."/>
            <person name="Schmidt O."/>
            <person name="Schmutz J."/>
            <person name="Skrede I."/>
            <person name="Stenlid J."/>
            <person name="Wiebenga A."/>
            <person name="Xie X."/>
            <person name="Kues U."/>
            <person name="Hibbett D.S."/>
            <person name="Hoffmeister D."/>
            <person name="Hogberg N."/>
            <person name="Martin F."/>
            <person name="Grigoriev I.V."/>
            <person name="Watkinson S.C."/>
        </authorList>
    </citation>
    <scope>NUCLEOTIDE SEQUENCE</scope>
    <source>
        <strain evidence="8">S7.9</strain>
    </source>
</reference>
<sequence length="177" mass="19539">MAPIRDKFTIHSKAIVCQDVELKGDITIGSGTIVHPKATIFAIAGAIVIGSGCIIEESAIIVNRRKEIMRIGDDNLFEIGCRVESPAIGNFNTISTRARVHHTVRIGSYCVIGAACVVVPTEEESLGDYTVFYGPASERRTWSGRGKVQEADLRHKHTEYLREMLPKFNRLRRGDGT</sequence>
<dbReference type="Proteomes" id="UP000008064">
    <property type="component" value="Unassembled WGS sequence"/>
</dbReference>
<evidence type="ECO:0000313" key="8">
    <source>
        <dbReference type="EMBL" id="EGO29529.1"/>
    </source>
</evidence>
<dbReference type="PANTHER" id="PTHR13072">
    <property type="entry name" value="DYNACTIN 6"/>
    <property type="match status" value="1"/>
</dbReference>
<dbReference type="EMBL" id="GL945429">
    <property type="protein sequence ID" value="EGO29529.1"/>
    <property type="molecule type" value="Genomic_DNA"/>
</dbReference>
<dbReference type="InterPro" id="IPR027777">
    <property type="entry name" value="DCTN6"/>
</dbReference>
<dbReference type="AlphaFoldDB" id="F8NII1"/>